<dbReference type="AlphaFoldDB" id="A0ABD7XNG5"/>
<organism evidence="2 3">
    <name type="scientific">Enterococcus faecalis</name>
    <name type="common">Streptococcus faecalis</name>
    <dbReference type="NCBI Taxonomy" id="1351"/>
    <lineage>
        <taxon>Bacteria</taxon>
        <taxon>Bacillati</taxon>
        <taxon>Bacillota</taxon>
        <taxon>Bacilli</taxon>
        <taxon>Lactobacillales</taxon>
        <taxon>Enterococcaceae</taxon>
        <taxon>Enterococcus</taxon>
    </lineage>
</organism>
<feature type="coiled-coil region" evidence="1">
    <location>
        <begin position="29"/>
        <end position="59"/>
    </location>
</feature>
<dbReference type="Proteomes" id="UP001222182">
    <property type="component" value="Chromosome"/>
</dbReference>
<gene>
    <name evidence="2" type="ORF">P0083_00410</name>
</gene>
<evidence type="ECO:0000256" key="1">
    <source>
        <dbReference type="SAM" id="Coils"/>
    </source>
</evidence>
<keyword evidence="1" id="KW-0175">Coiled coil</keyword>
<evidence type="ECO:0000313" key="3">
    <source>
        <dbReference type="Proteomes" id="UP001222182"/>
    </source>
</evidence>
<sequence length="139" mass="15937">MGYSDIKEMFIDAKNLASGANDLQLKSILLDIQGKVYELQEENRELRNQINDLKQADIIKSDLIWSGNVYFYHGDGPYCTNCMDSDSKLIRTALSRINYSEYAKAECPRCDNVVRTAIKVTDKTEEIDQKIKQYIKDLG</sequence>
<reference evidence="2 3" key="1">
    <citation type="submission" date="2023-03" db="EMBL/GenBank/DDBJ databases">
        <title>Complete genome sequence of an Enterococcus faecalis urinary isolate.</title>
        <authorList>
            <person name="Brauer A.L."/>
            <person name="Armbruster C.E."/>
        </authorList>
    </citation>
    <scope>NUCLEOTIDE SEQUENCE [LARGE SCALE GENOMIC DNA]</scope>
    <source>
        <strain evidence="2 3">3143</strain>
    </source>
</reference>
<accession>A0ABD7XNG5</accession>
<name>A0ABD7XNG5_ENTFL</name>
<proteinExistence type="predicted"/>
<dbReference type="RefSeq" id="WP_002406929.1">
    <property type="nucleotide sequence ID" value="NZ_CABHBP010000001.1"/>
</dbReference>
<dbReference type="EMBL" id="CP119528">
    <property type="protein sequence ID" value="WER42824.1"/>
    <property type="molecule type" value="Genomic_DNA"/>
</dbReference>
<evidence type="ECO:0000313" key="2">
    <source>
        <dbReference type="EMBL" id="WER42824.1"/>
    </source>
</evidence>
<protein>
    <submittedName>
        <fullName evidence="2">Uncharacterized protein</fullName>
    </submittedName>
</protein>